<organism evidence="1 2">
    <name type="scientific">Paracoccus stylophorae</name>
    <dbReference type="NCBI Taxonomy" id="659350"/>
    <lineage>
        <taxon>Bacteria</taxon>
        <taxon>Pseudomonadati</taxon>
        <taxon>Pseudomonadota</taxon>
        <taxon>Alphaproteobacteria</taxon>
        <taxon>Rhodobacterales</taxon>
        <taxon>Paracoccaceae</taxon>
        <taxon>Paracoccus</taxon>
    </lineage>
</organism>
<protein>
    <submittedName>
        <fullName evidence="1">Hexameric tyrosine-coordinated heme protein</fullName>
    </submittedName>
</protein>
<reference evidence="1 2" key="1">
    <citation type="submission" date="2021-01" db="EMBL/GenBank/DDBJ databases">
        <title>Biogeographic distribution of Paracoccus.</title>
        <authorList>
            <person name="Hollensteiner J."/>
            <person name="Leineberger J."/>
            <person name="Brinkhoff T."/>
            <person name="Daniel R."/>
        </authorList>
    </citation>
    <scope>NUCLEOTIDE SEQUENCE [LARGE SCALE GENOMIC DNA]</scope>
    <source>
        <strain evidence="1 2">LMG25392</strain>
    </source>
</reference>
<evidence type="ECO:0000313" key="1">
    <source>
        <dbReference type="EMBL" id="WCR12623.1"/>
    </source>
</evidence>
<dbReference type="Proteomes" id="UP001218412">
    <property type="component" value="Chromosome"/>
</dbReference>
<name>A0ABY7T1P9_9RHOB</name>
<evidence type="ECO:0000313" key="2">
    <source>
        <dbReference type="Proteomes" id="UP001218412"/>
    </source>
</evidence>
<dbReference type="InterPro" id="IPR038125">
    <property type="entry name" value="HTHP_sf"/>
</dbReference>
<sequence length="81" mass="8919">MAEQDAAETWLPSLMTETPQEGFDLAISMARRAVKTTQPDVDTLKLLRPTYAADATDLIQVSGVAATWFATIAAANEYWRD</sequence>
<dbReference type="EMBL" id="CP067134">
    <property type="protein sequence ID" value="WCR12623.1"/>
    <property type="molecule type" value="Genomic_DNA"/>
</dbReference>
<gene>
    <name evidence="1" type="ORF">JHW45_13480</name>
</gene>
<dbReference type="Gene3D" id="6.10.80.10">
    <property type="entry name" value="Hexameric tyrosine-coordinated heme protein (HTHP)"/>
    <property type="match status" value="1"/>
</dbReference>
<keyword evidence="2" id="KW-1185">Reference proteome</keyword>
<dbReference type="Pfam" id="PF11534">
    <property type="entry name" value="HTHP"/>
    <property type="match status" value="1"/>
</dbReference>
<proteinExistence type="predicted"/>
<accession>A0ABY7T1P9</accession>
<dbReference type="InterPro" id="IPR021111">
    <property type="entry name" value="Hexamer_Tyr-coord_heme_pr_HTHP"/>
</dbReference>